<keyword evidence="1" id="KW-0596">Phosphopantetheine</keyword>
<evidence type="ECO:0000256" key="7">
    <source>
        <dbReference type="ARBA" id="ARBA00024328"/>
    </source>
</evidence>
<dbReference type="Pfam" id="PF00550">
    <property type="entry name" value="PP-binding"/>
    <property type="match status" value="1"/>
</dbReference>
<comment type="pathway">
    <text evidence="7">Glycolipid biosynthesis; KDO(2)-lipid A biosynthesis.</text>
</comment>
<keyword evidence="2" id="KW-0444">Lipid biosynthesis</keyword>
<dbReference type="OrthoDB" id="9806381at2"/>
<dbReference type="GO" id="GO:0005829">
    <property type="term" value="C:cytosol"/>
    <property type="evidence" value="ECO:0007669"/>
    <property type="project" value="TreeGrafter"/>
</dbReference>
<keyword evidence="5" id="KW-0443">Lipid metabolism</keyword>
<evidence type="ECO:0000256" key="1">
    <source>
        <dbReference type="ARBA" id="ARBA00022450"/>
    </source>
</evidence>
<dbReference type="GO" id="GO:0009245">
    <property type="term" value="P:lipid A biosynthetic process"/>
    <property type="evidence" value="ECO:0007669"/>
    <property type="project" value="TreeGrafter"/>
</dbReference>
<keyword evidence="3" id="KW-0597">Phosphoprotein</keyword>
<evidence type="ECO:0000259" key="9">
    <source>
        <dbReference type="PROSITE" id="PS50075"/>
    </source>
</evidence>
<reference evidence="10 11" key="1">
    <citation type="submission" date="2018-03" db="EMBL/GenBank/DDBJ databases">
        <title>Rhodobacter veldkampii.</title>
        <authorList>
            <person name="Meyer T.E."/>
            <person name="Miller S."/>
            <person name="Lodha T."/>
            <person name="Gandham S."/>
            <person name="Chintalapati S."/>
            <person name="Chintalapati V.R."/>
        </authorList>
    </citation>
    <scope>NUCLEOTIDE SEQUENCE [LARGE SCALE GENOMIC DNA]</scope>
    <source>
        <strain evidence="10 11">DSM 11550</strain>
    </source>
</reference>
<dbReference type="InterPro" id="IPR036736">
    <property type="entry name" value="ACP-like_sf"/>
</dbReference>
<dbReference type="InterPro" id="IPR006162">
    <property type="entry name" value="Ppantetheine_attach_site"/>
</dbReference>
<evidence type="ECO:0000313" key="10">
    <source>
        <dbReference type="EMBL" id="PTE19227.1"/>
    </source>
</evidence>
<dbReference type="Gene3D" id="1.10.1200.10">
    <property type="entry name" value="ACP-like"/>
    <property type="match status" value="1"/>
</dbReference>
<evidence type="ECO:0000256" key="6">
    <source>
        <dbReference type="ARBA" id="ARBA00023160"/>
    </source>
</evidence>
<dbReference type="AlphaFoldDB" id="A0A2T4JN98"/>
<keyword evidence="6" id="KW-0275">Fatty acid biosynthesis</keyword>
<dbReference type="SUPFAM" id="SSF47336">
    <property type="entry name" value="ACP-like"/>
    <property type="match status" value="1"/>
</dbReference>
<dbReference type="PANTHER" id="PTHR20863">
    <property type="entry name" value="ACYL CARRIER PROTEIN"/>
    <property type="match status" value="1"/>
</dbReference>
<dbReference type="EMBL" id="PZKF01000001">
    <property type="protein sequence ID" value="PTE19227.1"/>
    <property type="molecule type" value="Genomic_DNA"/>
</dbReference>
<comment type="caution">
    <text evidence="10">The sequence shown here is derived from an EMBL/GenBank/DDBJ whole genome shotgun (WGS) entry which is preliminary data.</text>
</comment>
<feature type="domain" description="Carrier" evidence="9">
    <location>
        <begin position="1"/>
        <end position="83"/>
    </location>
</feature>
<dbReference type="Proteomes" id="UP000241899">
    <property type="component" value="Unassembled WGS sequence"/>
</dbReference>
<evidence type="ECO:0000256" key="4">
    <source>
        <dbReference type="ARBA" id="ARBA00022832"/>
    </source>
</evidence>
<dbReference type="InterPro" id="IPR009081">
    <property type="entry name" value="PP-bd_ACP"/>
</dbReference>
<dbReference type="GO" id="GO:0000036">
    <property type="term" value="F:acyl carrier activity"/>
    <property type="evidence" value="ECO:0007669"/>
    <property type="project" value="TreeGrafter"/>
</dbReference>
<organism evidence="10 11">
    <name type="scientific">Phaeovulum veldkampii DSM 11550</name>
    <dbReference type="NCBI Taxonomy" id="1185920"/>
    <lineage>
        <taxon>Bacteria</taxon>
        <taxon>Pseudomonadati</taxon>
        <taxon>Pseudomonadota</taxon>
        <taxon>Alphaproteobacteria</taxon>
        <taxon>Rhodobacterales</taxon>
        <taxon>Paracoccaceae</taxon>
        <taxon>Phaeovulum</taxon>
    </lineage>
</organism>
<dbReference type="RefSeq" id="WP_107323358.1">
    <property type="nucleotide sequence ID" value="NZ_NHSP01000027.1"/>
</dbReference>
<evidence type="ECO:0000256" key="3">
    <source>
        <dbReference type="ARBA" id="ARBA00022553"/>
    </source>
</evidence>
<dbReference type="PROSITE" id="PS00012">
    <property type="entry name" value="PHOSPHOPANTETHEINE"/>
    <property type="match status" value="1"/>
</dbReference>
<dbReference type="PROSITE" id="PS50075">
    <property type="entry name" value="CARRIER"/>
    <property type="match status" value="1"/>
</dbReference>
<proteinExistence type="predicted"/>
<dbReference type="GO" id="GO:0016020">
    <property type="term" value="C:membrane"/>
    <property type="evidence" value="ECO:0007669"/>
    <property type="project" value="GOC"/>
</dbReference>
<gene>
    <name evidence="10" type="ORF">C5F46_00265</name>
</gene>
<keyword evidence="4" id="KW-0276">Fatty acid metabolism</keyword>
<keyword evidence="11" id="KW-1185">Reference proteome</keyword>
<accession>A0A2T4JN98</accession>
<name>A0A2T4JN98_9RHOB</name>
<evidence type="ECO:0000256" key="5">
    <source>
        <dbReference type="ARBA" id="ARBA00023098"/>
    </source>
</evidence>
<dbReference type="InterPro" id="IPR003231">
    <property type="entry name" value="ACP"/>
</dbReference>
<sequence>METSVKDRIIAIIAQQAVRDSHEVTPDMSLNALGIDSLGLVEAIFAIEEEFDISVPFNANEAEQSGLDLSSVGAIVAAVESLIAAKSPNAALA</sequence>
<evidence type="ECO:0000313" key="11">
    <source>
        <dbReference type="Proteomes" id="UP000241899"/>
    </source>
</evidence>
<dbReference type="PANTHER" id="PTHR20863:SF76">
    <property type="entry name" value="CARRIER DOMAIN-CONTAINING PROTEIN"/>
    <property type="match status" value="1"/>
</dbReference>
<dbReference type="GO" id="GO:0000035">
    <property type="term" value="F:acyl binding"/>
    <property type="evidence" value="ECO:0007669"/>
    <property type="project" value="TreeGrafter"/>
</dbReference>
<evidence type="ECO:0000256" key="2">
    <source>
        <dbReference type="ARBA" id="ARBA00022516"/>
    </source>
</evidence>
<protein>
    <recommendedName>
        <fullName evidence="8">Acyl carrier protein AcpXL</fullName>
    </recommendedName>
</protein>
<evidence type="ECO:0000256" key="8">
    <source>
        <dbReference type="ARBA" id="ARBA00024402"/>
    </source>
</evidence>